<dbReference type="eggNOG" id="COG0346">
    <property type="taxonomic scope" value="Bacteria"/>
</dbReference>
<keyword evidence="3" id="KW-1185">Reference proteome</keyword>
<dbReference type="OrthoDB" id="5524593at2"/>
<dbReference type="PANTHER" id="PTHR35908">
    <property type="entry name" value="HYPOTHETICAL FUSION PROTEIN"/>
    <property type="match status" value="1"/>
</dbReference>
<reference evidence="2 3" key="1">
    <citation type="submission" date="2014-02" db="EMBL/GenBank/DDBJ databases">
        <title>Genome sequence of Brachybacterium phenoliresistens strain W13A50.</title>
        <authorList>
            <person name="Wang X."/>
        </authorList>
    </citation>
    <scope>NUCLEOTIDE SEQUENCE [LARGE SCALE GENOMIC DNA]</scope>
    <source>
        <strain evidence="2 3">W13A50</strain>
    </source>
</reference>
<dbReference type="HOGENOM" id="CLU_108054_0_1_11"/>
<comment type="caution">
    <text evidence="2">The sequence shown here is derived from an EMBL/GenBank/DDBJ whole genome shotgun (WGS) entry which is preliminary data.</text>
</comment>
<protein>
    <submittedName>
        <fullName evidence="2">Glyoxalase</fullName>
    </submittedName>
</protein>
<dbReference type="AlphaFoldDB" id="Z9JPA7"/>
<dbReference type="Pfam" id="PF18029">
    <property type="entry name" value="Glyoxalase_6"/>
    <property type="match status" value="1"/>
</dbReference>
<proteinExistence type="predicted"/>
<dbReference type="InterPro" id="IPR029068">
    <property type="entry name" value="Glyas_Bleomycin-R_OHBP_Dase"/>
</dbReference>
<gene>
    <name evidence="2" type="ORF">BF93_09275</name>
</gene>
<dbReference type="PATRIC" id="fig|396014.3.peg.3351"/>
<dbReference type="SUPFAM" id="SSF54593">
    <property type="entry name" value="Glyoxalase/Bleomycin resistance protein/Dihydroxybiphenyl dioxygenase"/>
    <property type="match status" value="1"/>
</dbReference>
<dbReference type="Proteomes" id="UP000023067">
    <property type="component" value="Unassembled WGS sequence"/>
</dbReference>
<dbReference type="InterPro" id="IPR041581">
    <property type="entry name" value="Glyoxalase_6"/>
</dbReference>
<dbReference type="RefSeq" id="WP_038374232.1">
    <property type="nucleotide sequence ID" value="NZ_BAAAOW010000013.1"/>
</dbReference>
<feature type="domain" description="Glyoxalase-like" evidence="1">
    <location>
        <begin position="14"/>
        <end position="115"/>
    </location>
</feature>
<organism evidence="2 3">
    <name type="scientific">Brachybacterium phenoliresistens</name>
    <dbReference type="NCBI Taxonomy" id="396014"/>
    <lineage>
        <taxon>Bacteria</taxon>
        <taxon>Bacillati</taxon>
        <taxon>Actinomycetota</taxon>
        <taxon>Actinomycetes</taxon>
        <taxon>Micrococcales</taxon>
        <taxon>Dermabacteraceae</taxon>
        <taxon>Brachybacterium</taxon>
    </lineage>
</organism>
<sequence>MTTTDAATAYRIGMITVDCRDARALSTFWSQATGAPVVEDYGEYIALGTTPRLAFQQVPDPTPGKNRLHLDGGGGDRLAAVARLRELGATERETHAMEGFAWTIMEDPEGNVFCVGDDVEHP</sequence>
<dbReference type="PANTHER" id="PTHR35908:SF1">
    <property type="entry name" value="CONSERVED PROTEIN"/>
    <property type="match status" value="1"/>
</dbReference>
<dbReference type="STRING" id="396014.BF93_09275"/>
<evidence type="ECO:0000313" key="3">
    <source>
        <dbReference type="Proteomes" id="UP000023067"/>
    </source>
</evidence>
<dbReference type="CDD" id="cd06587">
    <property type="entry name" value="VOC"/>
    <property type="match status" value="1"/>
</dbReference>
<dbReference type="Gene3D" id="3.10.180.10">
    <property type="entry name" value="2,3-Dihydroxybiphenyl 1,2-Dioxygenase, domain 1"/>
    <property type="match status" value="1"/>
</dbReference>
<evidence type="ECO:0000313" key="2">
    <source>
        <dbReference type="EMBL" id="EWS79858.1"/>
    </source>
</evidence>
<evidence type="ECO:0000259" key="1">
    <source>
        <dbReference type="Pfam" id="PF18029"/>
    </source>
</evidence>
<dbReference type="EMBL" id="JDYK01000023">
    <property type="protein sequence ID" value="EWS79858.1"/>
    <property type="molecule type" value="Genomic_DNA"/>
</dbReference>
<accession>Z9JPA7</accession>
<name>Z9JPA7_9MICO</name>